<name>A0A0E9TPU2_ANGAN</name>
<reference evidence="1" key="1">
    <citation type="submission" date="2014-11" db="EMBL/GenBank/DDBJ databases">
        <authorList>
            <person name="Amaro Gonzalez C."/>
        </authorList>
    </citation>
    <scope>NUCLEOTIDE SEQUENCE</scope>
</reference>
<reference evidence="1" key="2">
    <citation type="journal article" date="2015" name="Fish Shellfish Immunol.">
        <title>Early steps in the European eel (Anguilla anguilla)-Vibrio vulnificus interaction in the gills: Role of the RtxA13 toxin.</title>
        <authorList>
            <person name="Callol A."/>
            <person name="Pajuelo D."/>
            <person name="Ebbesson L."/>
            <person name="Teles M."/>
            <person name="MacKenzie S."/>
            <person name="Amaro C."/>
        </authorList>
    </citation>
    <scope>NUCLEOTIDE SEQUENCE</scope>
</reference>
<evidence type="ECO:0000313" key="1">
    <source>
        <dbReference type="EMBL" id="JAH55482.1"/>
    </source>
</evidence>
<proteinExistence type="predicted"/>
<accession>A0A0E9TPU2</accession>
<protein>
    <submittedName>
        <fullName evidence="1">Uncharacterized protein</fullName>
    </submittedName>
</protein>
<dbReference type="EMBL" id="GBXM01053095">
    <property type="protein sequence ID" value="JAH55482.1"/>
    <property type="molecule type" value="Transcribed_RNA"/>
</dbReference>
<organism evidence="1">
    <name type="scientific">Anguilla anguilla</name>
    <name type="common">European freshwater eel</name>
    <name type="synonym">Muraena anguilla</name>
    <dbReference type="NCBI Taxonomy" id="7936"/>
    <lineage>
        <taxon>Eukaryota</taxon>
        <taxon>Metazoa</taxon>
        <taxon>Chordata</taxon>
        <taxon>Craniata</taxon>
        <taxon>Vertebrata</taxon>
        <taxon>Euteleostomi</taxon>
        <taxon>Actinopterygii</taxon>
        <taxon>Neopterygii</taxon>
        <taxon>Teleostei</taxon>
        <taxon>Anguilliformes</taxon>
        <taxon>Anguillidae</taxon>
        <taxon>Anguilla</taxon>
    </lineage>
</organism>
<dbReference type="AlphaFoldDB" id="A0A0E9TPU2"/>
<sequence length="17" mass="1793">MLLQVGGARELISESCS</sequence>